<proteinExistence type="inferred from homology"/>
<dbReference type="PANTHER" id="PTHR32154">
    <property type="entry name" value="PYRUVATE-FLAVODOXIN OXIDOREDUCTASE-RELATED"/>
    <property type="match status" value="1"/>
</dbReference>
<name>A0ABY1JEC7_9BACT</name>
<dbReference type="InterPro" id="IPR050722">
    <property type="entry name" value="Pyruvate:ferred/Flavod_OxRd"/>
</dbReference>
<evidence type="ECO:0000256" key="6">
    <source>
        <dbReference type="ARBA" id="ARBA00023002"/>
    </source>
</evidence>
<dbReference type="InterPro" id="IPR002869">
    <property type="entry name" value="Pyrv_flavodox_OxRed_cen"/>
</dbReference>
<dbReference type="Gene3D" id="3.40.50.970">
    <property type="match status" value="2"/>
</dbReference>
<dbReference type="SUPFAM" id="SSF53323">
    <property type="entry name" value="Pyruvate-ferredoxin oxidoreductase, PFOR, domain III"/>
    <property type="match status" value="1"/>
</dbReference>
<evidence type="ECO:0000256" key="5">
    <source>
        <dbReference type="ARBA" id="ARBA00022982"/>
    </source>
</evidence>
<dbReference type="NCBIfam" id="TIGR02176">
    <property type="entry name" value="pyruv_ox_red"/>
    <property type="match status" value="1"/>
</dbReference>
<reference evidence="11 12" key="1">
    <citation type="submission" date="2016-11" db="EMBL/GenBank/DDBJ databases">
        <authorList>
            <person name="Varghese N."/>
            <person name="Submissions S."/>
        </authorList>
    </citation>
    <scope>NUCLEOTIDE SEQUENCE [LARGE SCALE GENOMIC DNA]</scope>
    <source>
        <strain evidence="11 12">DSM 20664</strain>
    </source>
</reference>
<keyword evidence="6 9" id="KW-0560">Oxidoreductase</keyword>
<dbReference type="RefSeq" id="WP_074199758.1">
    <property type="nucleotide sequence ID" value="NZ_FSQZ01000001.1"/>
</dbReference>
<dbReference type="InterPro" id="IPR017896">
    <property type="entry name" value="4Fe4S_Fe-S-bd"/>
</dbReference>
<dbReference type="SMART" id="SM00890">
    <property type="entry name" value="EKR"/>
    <property type="match status" value="1"/>
</dbReference>
<evidence type="ECO:0000256" key="1">
    <source>
        <dbReference type="ARBA" id="ARBA00009032"/>
    </source>
</evidence>
<keyword evidence="2 9" id="KW-0813">Transport</keyword>
<evidence type="ECO:0000313" key="11">
    <source>
        <dbReference type="EMBL" id="SIN71470.1"/>
    </source>
</evidence>
<feature type="domain" description="4Fe-4S ferredoxin-type" evidence="10">
    <location>
        <begin position="744"/>
        <end position="773"/>
    </location>
</feature>
<dbReference type="PROSITE" id="PS00198">
    <property type="entry name" value="4FE4S_FER_1"/>
    <property type="match status" value="2"/>
</dbReference>
<dbReference type="InterPro" id="IPR033412">
    <property type="entry name" value="PFOR_II"/>
</dbReference>
<dbReference type="Gene3D" id="3.40.50.920">
    <property type="match status" value="1"/>
</dbReference>
<sequence length="1187" mass="131141">MPAKRYVTIDGNEATASVAYRLCEVAAIYPITPSSPMGEHADEWAAKGQPNIWGFVPRVIELQSEGGASGSLHGALQGGALATTFTASQGLLLMIPNMYKIAGELTSATMHVSARTVATHALSIFGDHSDVMAVRQTGWALLASSSVQEAHDFAVIATASTLESRVPFLHFFDGFRTSHEINKIEYLSDDILRQMIDYDLVLEHRKRALSPDRPFIRGTAQNPDVFFQSREGCNPYFAACPKIVQDAMDRFAKFTGRQYHLFDYVGAPDPERIVVLMGSGAETAHETVEYLLKKGEKIGVIKVRLYRPFSVEHFVKLLPKTVKSIAVLDRTKESGSAGEPLYLDVVNAIYVAKRDGMLDANFNPIVIGGRYGLSSKEFNPAMVKAVFDELKKSDPIKQFTVGIEDDVANTSLKVDPSFSIADPESTRAVFYGLGSDGTVGANKNSIKIIGEETDLYAQGYFVYDSKKAGGYTISHLRFGPNPIRSTYQIDKANFVACHQFAFTEKLNILDIAEEGAIFLLNSPYSAEEVWDYLPRTMQQQIIDKKLRFYVIDAYTVAKEKGLGPRINTIMQTCFFYLSKVIPFDLAVEKIKEAIVETYGKRGEAIVNKNIAAVDAALEHLHEVKVPGKVTSNFDIKPPVSEKAPEFVKEVLGPMMVLQGDKIPVSKLPADGTFPSGTSKWEKRNIAVEIPQWNPDVCIQCGRCTFICPHATIRAKVYDKSYLKDAPEGWQHADAKWPQYKDQAFTIQIAPEDCTGCGSCVANCPVSKNEDPTKNALRMVTQIDVRDKEIPKWDYFLSLPEIDKEKLNTQSIKDLMLVQPLFEFCGACAGCGEAPYLKMLSQLFGDRITIANATGCSSIYCGNLPTTPWTTNRENRGPAWSNSLFEDNAEFGLGMRLALNARINRAKQLLTELAGQIGDRLVQDILNADQATEEGIKKQRARIEELKKTLSGISDVKAKELAMLADDLVRKSIWIVGGDGWAYDIGYGGLDHVLATGENVNVLVLDTEVYSNTGGQASKATPLGASARFAAAGKPTGKKDLALMAVTYGNIYVARIAMGANPTQAVKAFHEAESYEGPSLIIAYSHCISHGYDLKRGAEHQKMAVDSGQWILFRYDPRLKEEGRAFQLDCKEPTLPLKDYLLSESRFAMLHRDAPERAEMLLQAAEAFNKERWALYKGLAEVLNKKQA</sequence>
<keyword evidence="7" id="KW-0408">Iron</keyword>
<dbReference type="InterPro" id="IPR029061">
    <property type="entry name" value="THDP-binding"/>
</dbReference>
<dbReference type="CDD" id="cd07034">
    <property type="entry name" value="TPP_PYR_PFOR_IOR-alpha_like"/>
    <property type="match status" value="1"/>
</dbReference>
<dbReference type="Pfam" id="PF01855">
    <property type="entry name" value="POR_N"/>
    <property type="match status" value="1"/>
</dbReference>
<evidence type="ECO:0000256" key="8">
    <source>
        <dbReference type="ARBA" id="ARBA00023014"/>
    </source>
</evidence>
<dbReference type="InterPro" id="IPR037112">
    <property type="entry name" value="Pyrv-flavodox_OxR_EKR_sf"/>
</dbReference>
<evidence type="ECO:0000256" key="4">
    <source>
        <dbReference type="ARBA" id="ARBA00022723"/>
    </source>
</evidence>
<dbReference type="InterPro" id="IPR019456">
    <property type="entry name" value="Pyrv-flavodox_OxRtase_EKR"/>
</dbReference>
<feature type="domain" description="4Fe-4S ferredoxin-type" evidence="10">
    <location>
        <begin position="688"/>
        <end position="717"/>
    </location>
</feature>
<dbReference type="Proteomes" id="UP000185093">
    <property type="component" value="Unassembled WGS sequence"/>
</dbReference>
<dbReference type="PIRSF" id="PIRSF000159">
    <property type="entry name" value="NifJ"/>
    <property type="match status" value="1"/>
</dbReference>
<evidence type="ECO:0000256" key="2">
    <source>
        <dbReference type="ARBA" id="ARBA00022448"/>
    </source>
</evidence>
<dbReference type="PANTHER" id="PTHR32154:SF0">
    <property type="entry name" value="PYRUVATE-FLAVODOXIN OXIDOREDUCTASE-RELATED"/>
    <property type="match status" value="1"/>
</dbReference>
<dbReference type="Pfam" id="PF02775">
    <property type="entry name" value="TPP_enzyme_C"/>
    <property type="match status" value="1"/>
</dbReference>
<dbReference type="SUPFAM" id="SSF52518">
    <property type="entry name" value="Thiamin diphosphate-binding fold (THDP-binding)"/>
    <property type="match status" value="2"/>
</dbReference>
<evidence type="ECO:0000313" key="12">
    <source>
        <dbReference type="Proteomes" id="UP000185093"/>
    </source>
</evidence>
<dbReference type="InterPro" id="IPR011766">
    <property type="entry name" value="TPP_enzyme_TPP-bd"/>
</dbReference>
<dbReference type="EMBL" id="FSQZ01000001">
    <property type="protein sequence ID" value="SIN71470.1"/>
    <property type="molecule type" value="Genomic_DNA"/>
</dbReference>
<dbReference type="Gene3D" id="3.30.70.20">
    <property type="match status" value="1"/>
</dbReference>
<dbReference type="Pfam" id="PF10371">
    <property type="entry name" value="EKR"/>
    <property type="match status" value="1"/>
</dbReference>
<keyword evidence="4" id="KW-0479">Metal-binding</keyword>
<keyword evidence="3" id="KW-0004">4Fe-4S</keyword>
<dbReference type="InterPro" id="IPR017900">
    <property type="entry name" value="4Fe4S_Fe_S_CS"/>
</dbReference>
<keyword evidence="12" id="KW-1185">Reference proteome</keyword>
<evidence type="ECO:0000256" key="9">
    <source>
        <dbReference type="PIRNR" id="PIRNR000159"/>
    </source>
</evidence>
<dbReference type="Pfam" id="PF01558">
    <property type="entry name" value="POR"/>
    <property type="match status" value="1"/>
</dbReference>
<dbReference type="Gene3D" id="4.10.780.10">
    <property type="entry name" value="Pyruvate-flavodoxin oxidoreductase, EKR domain"/>
    <property type="match status" value="1"/>
</dbReference>
<dbReference type="InterPro" id="IPR002880">
    <property type="entry name" value="Pyrv_Fd/Flavodoxin_OxRdtase_N"/>
</dbReference>
<evidence type="ECO:0000256" key="3">
    <source>
        <dbReference type="ARBA" id="ARBA00022485"/>
    </source>
</evidence>
<keyword evidence="8" id="KW-0411">Iron-sulfur</keyword>
<evidence type="ECO:0000259" key="10">
    <source>
        <dbReference type="PROSITE" id="PS51379"/>
    </source>
</evidence>
<keyword evidence="11" id="KW-0670">Pyruvate</keyword>
<protein>
    <submittedName>
        <fullName evidence="11">Pyruvate-ferredoxin/flavodoxin oxidoreductase</fullName>
    </submittedName>
</protein>
<comment type="similarity">
    <text evidence="1 9">Belongs to the pyruvate:ferredoxin/flavodoxin oxidoreductase family.</text>
</comment>
<accession>A0ABY1JEC7</accession>
<evidence type="ECO:0000256" key="7">
    <source>
        <dbReference type="ARBA" id="ARBA00023004"/>
    </source>
</evidence>
<dbReference type="CDD" id="cd03377">
    <property type="entry name" value="TPP_PFOR_PNO"/>
    <property type="match status" value="1"/>
</dbReference>
<dbReference type="Pfam" id="PF12838">
    <property type="entry name" value="Fer4_7"/>
    <property type="match status" value="1"/>
</dbReference>
<gene>
    <name evidence="11" type="ORF">SAMN05444368_1431</name>
</gene>
<dbReference type="Pfam" id="PF17147">
    <property type="entry name" value="PFOR_II"/>
    <property type="match status" value="1"/>
</dbReference>
<dbReference type="InterPro" id="IPR009014">
    <property type="entry name" value="Transketo_C/PFOR_II"/>
</dbReference>
<keyword evidence="5 9" id="KW-0249">Electron transport</keyword>
<dbReference type="InterPro" id="IPR011895">
    <property type="entry name" value="Pyrv_flavodox_OxRed"/>
</dbReference>
<organism evidence="11 12">
    <name type="scientific">Acetomicrobium flavidum</name>
    <dbReference type="NCBI Taxonomy" id="49896"/>
    <lineage>
        <taxon>Bacteria</taxon>
        <taxon>Thermotogati</taxon>
        <taxon>Synergistota</taxon>
        <taxon>Synergistia</taxon>
        <taxon>Synergistales</taxon>
        <taxon>Acetomicrobiaceae</taxon>
        <taxon>Acetomicrobium</taxon>
    </lineage>
</organism>
<dbReference type="Gene3D" id="3.40.920.10">
    <property type="entry name" value="Pyruvate-ferredoxin oxidoreductase, PFOR, domain III"/>
    <property type="match status" value="1"/>
</dbReference>
<dbReference type="PROSITE" id="PS51379">
    <property type="entry name" value="4FE4S_FER_2"/>
    <property type="match status" value="2"/>
</dbReference>
<dbReference type="InterPro" id="IPR019752">
    <property type="entry name" value="Pyrv/ketoisovalerate_OxRed_cat"/>
</dbReference>
<dbReference type="SUPFAM" id="SSF54862">
    <property type="entry name" value="4Fe-4S ferredoxins"/>
    <property type="match status" value="1"/>
</dbReference>
<dbReference type="SUPFAM" id="SSF52922">
    <property type="entry name" value="TK C-terminal domain-like"/>
    <property type="match status" value="1"/>
</dbReference>
<comment type="caution">
    <text evidence="11">The sequence shown here is derived from an EMBL/GenBank/DDBJ whole genome shotgun (WGS) entry which is preliminary data.</text>
</comment>